<dbReference type="Gene3D" id="3.30.2310.20">
    <property type="entry name" value="RelE-like"/>
    <property type="match status" value="1"/>
</dbReference>
<dbReference type="PANTHER" id="PTHR38813:SF1">
    <property type="entry name" value="TOXIN RELE1-RELATED"/>
    <property type="match status" value="1"/>
</dbReference>
<organism evidence="2 3">
    <name type="scientific">Sedimentibacter hydroxybenzoicus DSM 7310</name>
    <dbReference type="NCBI Taxonomy" id="1123245"/>
    <lineage>
        <taxon>Bacteria</taxon>
        <taxon>Bacillati</taxon>
        <taxon>Bacillota</taxon>
        <taxon>Tissierellia</taxon>
        <taxon>Sedimentibacter</taxon>
    </lineage>
</organism>
<dbReference type="SUPFAM" id="SSF143011">
    <property type="entry name" value="RelE-like"/>
    <property type="match status" value="1"/>
</dbReference>
<name>A0A974GXP1_SEDHY</name>
<gene>
    <name evidence="2" type="ORF">HZF24_14705</name>
</gene>
<reference evidence="2" key="1">
    <citation type="submission" date="2020-07" db="EMBL/GenBank/DDBJ databases">
        <title>Genomic analysis of a strain of Sedimentibacter Hydroxybenzoicus DSM7310.</title>
        <authorList>
            <person name="Ma S."/>
        </authorList>
    </citation>
    <scope>NUCLEOTIDE SEQUENCE</scope>
    <source>
        <strain evidence="2">DSM 7310</strain>
    </source>
</reference>
<keyword evidence="1" id="KW-1277">Toxin-antitoxin system</keyword>
<protein>
    <submittedName>
        <fullName evidence="2">Type II toxin-antitoxin system RelE/ParE family toxin</fullName>
    </submittedName>
</protein>
<dbReference type="InterPro" id="IPR007712">
    <property type="entry name" value="RelE/ParE_toxin"/>
</dbReference>
<accession>A0A974GXP1</accession>
<dbReference type="Pfam" id="PF05016">
    <property type="entry name" value="ParE_toxin"/>
    <property type="match status" value="1"/>
</dbReference>
<dbReference type="PANTHER" id="PTHR38813">
    <property type="match status" value="1"/>
</dbReference>
<dbReference type="Proteomes" id="UP000611629">
    <property type="component" value="Unassembled WGS sequence"/>
</dbReference>
<evidence type="ECO:0000313" key="2">
    <source>
        <dbReference type="EMBL" id="NYB75396.1"/>
    </source>
</evidence>
<comment type="caution">
    <text evidence="2">The sequence shown here is derived from an EMBL/GenBank/DDBJ whole genome shotgun (WGS) entry which is preliminary data.</text>
</comment>
<dbReference type="AlphaFoldDB" id="A0A974GXP1"/>
<keyword evidence="3" id="KW-1185">Reference proteome</keyword>
<dbReference type="RefSeq" id="WP_179239102.1">
    <property type="nucleotide sequence ID" value="NZ_JACBNQ010000021.1"/>
</dbReference>
<evidence type="ECO:0000313" key="3">
    <source>
        <dbReference type="Proteomes" id="UP000611629"/>
    </source>
</evidence>
<dbReference type="EMBL" id="JACBNQ010000021">
    <property type="protein sequence ID" value="NYB75396.1"/>
    <property type="molecule type" value="Genomic_DNA"/>
</dbReference>
<sequence length="83" mass="9858">MIYKINIEKKVLKFIEKQPMNKRKLILTAIYSLPSGDTKIMKGHINLFRLRVSDYRIIYTIQNDVLIIKVIDIGNRGQIYNKY</sequence>
<proteinExistence type="predicted"/>
<dbReference type="InterPro" id="IPR035093">
    <property type="entry name" value="RelE/ParE_toxin_dom_sf"/>
</dbReference>
<evidence type="ECO:0000256" key="1">
    <source>
        <dbReference type="ARBA" id="ARBA00022649"/>
    </source>
</evidence>
<dbReference type="InterPro" id="IPR052747">
    <property type="entry name" value="TA_system_RelE_toxin"/>
</dbReference>